<name>A0AAV4QFK6_CAEEX</name>
<comment type="caution">
    <text evidence="2">The sequence shown here is derived from an EMBL/GenBank/DDBJ whole genome shotgun (WGS) entry which is preliminary data.</text>
</comment>
<reference evidence="2 3" key="1">
    <citation type="submission" date="2021-06" db="EMBL/GenBank/DDBJ databases">
        <title>Caerostris extrusa draft genome.</title>
        <authorList>
            <person name="Kono N."/>
            <person name="Arakawa K."/>
        </authorList>
    </citation>
    <scope>NUCLEOTIDE SEQUENCE [LARGE SCALE GENOMIC DNA]</scope>
</reference>
<sequence length="143" mass="16156">MPQFLAQAAVFNPRFLPTTSFGMHNACGTNFFFFFIFFLDFIRGTNDDSMLNASVLAQAAVFNPLPLPCANLWLQFRSLWKYERSYPNVTGSCGNLSYGSVLAVGMATAAEEIKHAPNLKNIVDILRWRCEPNFLVGMFWLRA</sequence>
<dbReference type="EMBL" id="BPLR01006128">
    <property type="protein sequence ID" value="GIY07604.1"/>
    <property type="molecule type" value="Genomic_DNA"/>
</dbReference>
<evidence type="ECO:0000313" key="3">
    <source>
        <dbReference type="Proteomes" id="UP001054945"/>
    </source>
</evidence>
<evidence type="ECO:0000256" key="1">
    <source>
        <dbReference type="SAM" id="Phobius"/>
    </source>
</evidence>
<keyword evidence="1" id="KW-0472">Membrane</keyword>
<feature type="transmembrane region" description="Helical" evidence="1">
    <location>
        <begin position="21"/>
        <end position="42"/>
    </location>
</feature>
<keyword evidence="3" id="KW-1185">Reference proteome</keyword>
<accession>A0AAV4QFK6</accession>
<keyword evidence="1" id="KW-1133">Transmembrane helix</keyword>
<protein>
    <submittedName>
        <fullName evidence="2">Uncharacterized protein</fullName>
    </submittedName>
</protein>
<proteinExistence type="predicted"/>
<evidence type="ECO:0000313" key="2">
    <source>
        <dbReference type="EMBL" id="GIY07604.1"/>
    </source>
</evidence>
<gene>
    <name evidence="2" type="ORF">CEXT_799931</name>
</gene>
<dbReference type="Proteomes" id="UP001054945">
    <property type="component" value="Unassembled WGS sequence"/>
</dbReference>
<keyword evidence="1" id="KW-0812">Transmembrane</keyword>
<dbReference type="AlphaFoldDB" id="A0AAV4QFK6"/>
<organism evidence="2 3">
    <name type="scientific">Caerostris extrusa</name>
    <name type="common">Bark spider</name>
    <name type="synonym">Caerostris bankana</name>
    <dbReference type="NCBI Taxonomy" id="172846"/>
    <lineage>
        <taxon>Eukaryota</taxon>
        <taxon>Metazoa</taxon>
        <taxon>Ecdysozoa</taxon>
        <taxon>Arthropoda</taxon>
        <taxon>Chelicerata</taxon>
        <taxon>Arachnida</taxon>
        <taxon>Araneae</taxon>
        <taxon>Araneomorphae</taxon>
        <taxon>Entelegynae</taxon>
        <taxon>Araneoidea</taxon>
        <taxon>Araneidae</taxon>
        <taxon>Caerostris</taxon>
    </lineage>
</organism>